<dbReference type="SUPFAM" id="SSF53756">
    <property type="entry name" value="UDP-Glycosyltransferase/glycogen phosphorylase"/>
    <property type="match status" value="1"/>
</dbReference>
<gene>
    <name evidence="1" type="ORF">MPL1_00100</name>
</gene>
<dbReference type="GO" id="GO:0016757">
    <property type="term" value="F:glycosyltransferase activity"/>
    <property type="evidence" value="ECO:0007669"/>
    <property type="project" value="TreeGrafter"/>
</dbReference>
<evidence type="ECO:0000313" key="2">
    <source>
        <dbReference type="Proteomes" id="UP000012019"/>
    </source>
</evidence>
<sequence>MDKNTPLRILALRPSYINNYGIGYAATQLAKFMNKEGEVISHIMSIDSVYAKEGNYVKTLLPRFLNRLATKLFSEQSLKKFTERRFIRMMKHYDVAHLWPGISVDTVQRVKFMGKVIVMECVNCHQSVAKSILDTESQRLGGVVTNTISQDDIKFENELLEAADFVFGTSPEVINSLLSQGVKTNKIINTSYGLSDEDIHPPSMKKPKAADDLVAIFVGSVIARKGIHLLLDYWLSANVPGKLKVIGRIAASDRPLVSAYFDKPSIEFIEFTNELHSHYANADVFLLPSLEEGSPLVTYLALGASLPCIVSSMGAGGVIEDDVEGFVINPHHKEQWISAIRQLFTDSSLREKFSRNTGDKAEYYRWQLVASRRADALLRACRSK</sequence>
<protein>
    <submittedName>
        <fullName evidence="1">Glycosyl transferase group 1</fullName>
    </submittedName>
</protein>
<evidence type="ECO:0000313" key="1">
    <source>
        <dbReference type="EMBL" id="EMR14354.1"/>
    </source>
</evidence>
<dbReference type="PANTHER" id="PTHR45947:SF3">
    <property type="entry name" value="SULFOQUINOVOSYL TRANSFERASE SQD2"/>
    <property type="match status" value="1"/>
</dbReference>
<organism evidence="1 2">
    <name type="scientific">Methylophaga lonarensis MPL</name>
    <dbReference type="NCBI Taxonomy" id="1286106"/>
    <lineage>
        <taxon>Bacteria</taxon>
        <taxon>Pseudomonadati</taxon>
        <taxon>Pseudomonadota</taxon>
        <taxon>Gammaproteobacteria</taxon>
        <taxon>Thiotrichales</taxon>
        <taxon>Piscirickettsiaceae</taxon>
        <taxon>Methylophaga</taxon>
    </lineage>
</organism>
<dbReference type="PANTHER" id="PTHR45947">
    <property type="entry name" value="SULFOQUINOVOSYL TRANSFERASE SQD2"/>
    <property type="match status" value="1"/>
</dbReference>
<dbReference type="eggNOG" id="COG0438">
    <property type="taxonomic scope" value="Bacteria"/>
</dbReference>
<comment type="caution">
    <text evidence="1">The sequence shown here is derived from an EMBL/GenBank/DDBJ whole genome shotgun (WGS) entry which is preliminary data.</text>
</comment>
<dbReference type="STRING" id="1286106.MPL1_00100"/>
<dbReference type="PATRIC" id="fig|1286106.3.peg.20"/>
<proteinExistence type="predicted"/>
<dbReference type="Gene3D" id="3.40.50.2000">
    <property type="entry name" value="Glycogen Phosphorylase B"/>
    <property type="match status" value="2"/>
</dbReference>
<dbReference type="Pfam" id="PF13692">
    <property type="entry name" value="Glyco_trans_1_4"/>
    <property type="match status" value="1"/>
</dbReference>
<keyword evidence="2" id="KW-1185">Reference proteome</keyword>
<keyword evidence="1" id="KW-0808">Transferase</keyword>
<dbReference type="OrthoDB" id="9775208at2"/>
<dbReference type="CDD" id="cd03801">
    <property type="entry name" value="GT4_PimA-like"/>
    <property type="match status" value="1"/>
</dbReference>
<accession>M7PV85</accession>
<dbReference type="EMBL" id="APHR01000001">
    <property type="protein sequence ID" value="EMR14354.1"/>
    <property type="molecule type" value="Genomic_DNA"/>
</dbReference>
<dbReference type="AlphaFoldDB" id="M7PV85"/>
<dbReference type="Proteomes" id="UP000012019">
    <property type="component" value="Unassembled WGS sequence"/>
</dbReference>
<reference evidence="1 2" key="1">
    <citation type="journal article" date="2013" name="Genome Announc.">
        <title>Draft Genome Sequence of Methylophaga lonarensis MPLT, a Haloalkaliphilic (Non-Methane-Utilizing) Methylotroph.</title>
        <authorList>
            <person name="Shetty S.A."/>
            <person name="Marathe N.P."/>
            <person name="Munot H."/>
            <person name="Antony C.P."/>
            <person name="Dhotre D.P."/>
            <person name="Murrell J.C."/>
            <person name="Shouche Y.S."/>
        </authorList>
    </citation>
    <scope>NUCLEOTIDE SEQUENCE [LARGE SCALE GENOMIC DNA]</scope>
    <source>
        <strain evidence="1 2">MPL</strain>
    </source>
</reference>
<dbReference type="RefSeq" id="WP_009725096.1">
    <property type="nucleotide sequence ID" value="NZ_APHR01000001.1"/>
</dbReference>
<name>M7PV85_9GAMM</name>
<dbReference type="InterPro" id="IPR050194">
    <property type="entry name" value="Glycosyltransferase_grp1"/>
</dbReference>